<feature type="signal peptide" evidence="1">
    <location>
        <begin position="1"/>
        <end position="21"/>
    </location>
</feature>
<dbReference type="SUPFAM" id="SSF51445">
    <property type="entry name" value="(Trans)glycosidases"/>
    <property type="match status" value="1"/>
</dbReference>
<keyword evidence="5" id="KW-1185">Reference proteome</keyword>
<evidence type="ECO:0000259" key="2">
    <source>
        <dbReference type="Pfam" id="PF13320"/>
    </source>
</evidence>
<name>E6SNX7_BACT6</name>
<feature type="domain" description="Glycoside hydrolase 123 catalytic" evidence="2">
    <location>
        <begin position="203"/>
        <end position="513"/>
    </location>
</feature>
<dbReference type="eggNOG" id="COG3934">
    <property type="taxonomic scope" value="Bacteria"/>
</dbReference>
<evidence type="ECO:0000313" key="5">
    <source>
        <dbReference type="Proteomes" id="UP000008630"/>
    </source>
</evidence>
<dbReference type="RefSeq" id="WP_013546410.1">
    <property type="nucleotide sequence ID" value="NC_014933.1"/>
</dbReference>
<accession>E6SNX7</accession>
<dbReference type="EMBL" id="CP002352">
    <property type="protein sequence ID" value="ADV42795.1"/>
    <property type="molecule type" value="Genomic_DNA"/>
</dbReference>
<organism evidence="4 5">
    <name type="scientific">Bacteroides helcogenes (strain ATCC 35417 / DSM 20613 / JCM 6297 / CCUG 15421 / P 36-108)</name>
    <dbReference type="NCBI Taxonomy" id="693979"/>
    <lineage>
        <taxon>Bacteria</taxon>
        <taxon>Pseudomonadati</taxon>
        <taxon>Bacteroidota</taxon>
        <taxon>Bacteroidia</taxon>
        <taxon>Bacteroidales</taxon>
        <taxon>Bacteroidaceae</taxon>
        <taxon>Bacteroides</taxon>
    </lineage>
</organism>
<dbReference type="Pfam" id="PF13320">
    <property type="entry name" value="GH123_cat"/>
    <property type="match status" value="1"/>
</dbReference>
<dbReference type="HOGENOM" id="CLU_018718_1_0_10"/>
<protein>
    <submittedName>
        <fullName evidence="4">Uncharacterized protein</fullName>
    </submittedName>
</protein>
<dbReference type="AlphaFoldDB" id="E6SNX7"/>
<sequence length="554" mass="64330">MRNYSSFFVFLFLSFCMEAVAGEPPLRVSWATTDYLADRSEYPFTVDCPGRQQFVAWRGERLHAKALIWSSDREGEVSFTIEQPENARWVDESTTGFMRYVMTDELNKDGKGGCGYRPDKTQFDSSLVADRIEPIRSMRYEAKTVQPVWITFDVPHDAAPGLYKGSVTVKYGDTVCRILPYSIRVIDRTLPLPGEQKFHLDLWQNPFAVARMAGVPLWSKEHFEAMRPLMERLAKAGQRGITASITHKPWNGQTYDYFENMITEIKRADGTWIYDYTVFDRWVEFMRSCGVRPYIYCYSVIPWKLTFRYYDQATNRMVDRKMEVSDQEFDGYWVAKLKAFASHLKEKGWFEQTIIAMDERPKESMEAALRVIRKADPMYKISLAGNYHEEWNGELFDYCIGYNDKYPDGVVEGRREKGKITTFYTCCTEVYPNTFTFSQPVEASALGLVAAERGLDGYLRWAYNSWVESPGQDSRFSAWAAGDTYLVYPKNESSARFEKLIEGIQMFEKIQVLKADTKHERAIRKLLQPFAHERINSTSLQKDIKNISLYLNSK</sequence>
<dbReference type="KEGG" id="bhl:Bache_0774"/>
<dbReference type="OrthoDB" id="197680at2"/>
<dbReference type="Proteomes" id="UP000008630">
    <property type="component" value="Chromosome"/>
</dbReference>
<dbReference type="STRING" id="693979.Bache_0774"/>
<dbReference type="InterPro" id="IPR053850">
    <property type="entry name" value="Glyco_hydro_123_N_2"/>
</dbReference>
<evidence type="ECO:0000256" key="1">
    <source>
        <dbReference type="SAM" id="SignalP"/>
    </source>
</evidence>
<feature type="chain" id="PRO_5003211398" evidence="1">
    <location>
        <begin position="22"/>
        <end position="554"/>
    </location>
</feature>
<proteinExistence type="predicted"/>
<dbReference type="PATRIC" id="fig|693979.3.peg.827"/>
<dbReference type="InterPro" id="IPR025150">
    <property type="entry name" value="GH123_cat"/>
</dbReference>
<reference key="1">
    <citation type="submission" date="2010-11" db="EMBL/GenBank/DDBJ databases">
        <title>The complete genome of Bacteroides helcogenes P 36-108.</title>
        <authorList>
            <consortium name="US DOE Joint Genome Institute (JGI-PGF)"/>
            <person name="Lucas S."/>
            <person name="Copeland A."/>
            <person name="Lapidus A."/>
            <person name="Bruce D."/>
            <person name="Goodwin L."/>
            <person name="Pitluck S."/>
            <person name="Kyrpides N."/>
            <person name="Mavromatis K."/>
            <person name="Ivanova N."/>
            <person name="Zeytun A."/>
            <person name="Brettin T."/>
            <person name="Detter J.C."/>
            <person name="Tapia R."/>
            <person name="Han C."/>
            <person name="Land M."/>
            <person name="Hauser L."/>
            <person name="Markowitz V."/>
            <person name="Cheng J.-F."/>
            <person name="Hugenholtz P."/>
            <person name="Woyke T."/>
            <person name="Wu D."/>
            <person name="Gronow S."/>
            <person name="Wellnitz S."/>
            <person name="Brambilla E."/>
            <person name="Klenk H.-P."/>
            <person name="Eisen J.A."/>
        </authorList>
    </citation>
    <scope>NUCLEOTIDE SEQUENCE</scope>
    <source>
        <strain>P 36-108</strain>
    </source>
</reference>
<dbReference type="Pfam" id="PF22680">
    <property type="entry name" value="Glyco_hydro_123_N_2"/>
    <property type="match status" value="1"/>
</dbReference>
<evidence type="ECO:0000259" key="3">
    <source>
        <dbReference type="Pfam" id="PF22680"/>
    </source>
</evidence>
<reference evidence="4 5" key="2">
    <citation type="journal article" date="2011" name="Stand. Genomic Sci.">
        <title>Complete genome sequence of Bacteroides helcogenes type strain (P 36-108).</title>
        <authorList>
            <person name="Pati A."/>
            <person name="Gronow S."/>
            <person name="Zeytun A."/>
            <person name="Lapidus A."/>
            <person name="Nolan M."/>
            <person name="Hammon N."/>
            <person name="Deshpande S."/>
            <person name="Cheng J.F."/>
            <person name="Tapia R."/>
            <person name="Han C."/>
            <person name="Goodwin L."/>
            <person name="Pitluck S."/>
            <person name="Liolios K."/>
            <person name="Pagani I."/>
            <person name="Ivanova N."/>
            <person name="Mavromatis K."/>
            <person name="Chen A."/>
            <person name="Palaniappan K."/>
            <person name="Land M."/>
            <person name="Hauser L."/>
            <person name="Chang Y.J."/>
            <person name="Jeffries C.D."/>
            <person name="Detter J.C."/>
            <person name="Brambilla E."/>
            <person name="Rohde M."/>
            <person name="Goker M."/>
            <person name="Woyke T."/>
            <person name="Bristow J."/>
            <person name="Eisen J.A."/>
            <person name="Markowitz V."/>
            <person name="Hugenholtz P."/>
            <person name="Kyrpides N.C."/>
            <person name="Klenk H.P."/>
            <person name="Lucas S."/>
        </authorList>
    </citation>
    <scope>NUCLEOTIDE SEQUENCE [LARGE SCALE GENOMIC DNA]</scope>
    <source>
        <strain evidence="5">ATCC 35417 / DSM 20613 / JCM 6297 / CCUG 15421 / P 36-108</strain>
    </source>
</reference>
<gene>
    <name evidence="4" type="ordered locus">Bache_0774</name>
</gene>
<keyword evidence="1" id="KW-0732">Signal</keyword>
<dbReference type="InterPro" id="IPR017853">
    <property type="entry name" value="GH"/>
</dbReference>
<feature type="domain" description="Glycoside hydrolase 123 N-terminal" evidence="3">
    <location>
        <begin position="30"/>
        <end position="170"/>
    </location>
</feature>
<evidence type="ECO:0000313" key="4">
    <source>
        <dbReference type="EMBL" id="ADV42795.1"/>
    </source>
</evidence>